<feature type="non-terminal residue" evidence="2">
    <location>
        <position position="1"/>
    </location>
</feature>
<feature type="region of interest" description="Disordered" evidence="1">
    <location>
        <begin position="1"/>
        <end position="56"/>
    </location>
</feature>
<gene>
    <name evidence="2" type="ORF">PMAYCL1PPCAC_27432</name>
</gene>
<evidence type="ECO:0000313" key="3">
    <source>
        <dbReference type="Proteomes" id="UP001328107"/>
    </source>
</evidence>
<dbReference type="AlphaFoldDB" id="A0AAN5I946"/>
<sequence>DCSREKGKEQKMRGQKRKREDGEEKGEEEEKKGGDQLIEQKRKRVDGEEDTGHPILMDTQKVENEDLVEIDQPVHTPEIPRWDTLRWKARPAFKRICNFLRRKGAWTDLHNLSLV</sequence>
<accession>A0AAN5I946</accession>
<dbReference type="Proteomes" id="UP001328107">
    <property type="component" value="Unassembled WGS sequence"/>
</dbReference>
<reference evidence="3" key="1">
    <citation type="submission" date="2022-10" db="EMBL/GenBank/DDBJ databases">
        <title>Genome assembly of Pristionchus species.</title>
        <authorList>
            <person name="Yoshida K."/>
            <person name="Sommer R.J."/>
        </authorList>
    </citation>
    <scope>NUCLEOTIDE SEQUENCE [LARGE SCALE GENOMIC DNA]</scope>
    <source>
        <strain evidence="3">RS5460</strain>
    </source>
</reference>
<proteinExistence type="predicted"/>
<protein>
    <submittedName>
        <fullName evidence="2">Uncharacterized protein</fullName>
    </submittedName>
</protein>
<organism evidence="2 3">
    <name type="scientific">Pristionchus mayeri</name>
    <dbReference type="NCBI Taxonomy" id="1317129"/>
    <lineage>
        <taxon>Eukaryota</taxon>
        <taxon>Metazoa</taxon>
        <taxon>Ecdysozoa</taxon>
        <taxon>Nematoda</taxon>
        <taxon>Chromadorea</taxon>
        <taxon>Rhabditida</taxon>
        <taxon>Rhabditina</taxon>
        <taxon>Diplogasteromorpha</taxon>
        <taxon>Diplogasteroidea</taxon>
        <taxon>Neodiplogasteridae</taxon>
        <taxon>Pristionchus</taxon>
    </lineage>
</organism>
<comment type="caution">
    <text evidence="2">The sequence shown here is derived from an EMBL/GenBank/DDBJ whole genome shotgun (WGS) entry which is preliminary data.</text>
</comment>
<keyword evidence="3" id="KW-1185">Reference proteome</keyword>
<evidence type="ECO:0000313" key="2">
    <source>
        <dbReference type="EMBL" id="GMR57237.1"/>
    </source>
</evidence>
<dbReference type="EMBL" id="BTRK01000006">
    <property type="protein sequence ID" value="GMR57237.1"/>
    <property type="molecule type" value="Genomic_DNA"/>
</dbReference>
<evidence type="ECO:0000256" key="1">
    <source>
        <dbReference type="SAM" id="MobiDB-lite"/>
    </source>
</evidence>
<name>A0AAN5I946_9BILA</name>
<feature type="non-terminal residue" evidence="2">
    <location>
        <position position="115"/>
    </location>
</feature>
<feature type="compositionally biased region" description="Basic and acidic residues" evidence="1">
    <location>
        <begin position="1"/>
        <end position="40"/>
    </location>
</feature>